<dbReference type="GO" id="GO:0005524">
    <property type="term" value="F:ATP binding"/>
    <property type="evidence" value="ECO:0007669"/>
    <property type="project" value="UniProtKB-UniRule"/>
</dbReference>
<accession>A0A261VB36</accession>
<evidence type="ECO:0000256" key="2">
    <source>
        <dbReference type="ARBA" id="ARBA00022475"/>
    </source>
</evidence>
<evidence type="ECO:0000256" key="3">
    <source>
        <dbReference type="ARBA" id="ARBA00022538"/>
    </source>
</evidence>
<dbReference type="PANTHER" id="PTHR30042">
    <property type="entry name" value="POTASSIUM-TRANSPORTING ATPASE C CHAIN"/>
    <property type="match status" value="1"/>
</dbReference>
<evidence type="ECO:0000256" key="8">
    <source>
        <dbReference type="ARBA" id="ARBA00022989"/>
    </source>
</evidence>
<keyword evidence="8 11" id="KW-1133">Transmembrane helix</keyword>
<evidence type="ECO:0000256" key="5">
    <source>
        <dbReference type="ARBA" id="ARBA00022741"/>
    </source>
</evidence>
<keyword evidence="4 11" id="KW-0812">Transmembrane</keyword>
<keyword evidence="10 11" id="KW-0472">Membrane</keyword>
<dbReference type="PIRSF" id="PIRSF001296">
    <property type="entry name" value="K_ATPase_KdpC"/>
    <property type="match status" value="1"/>
</dbReference>
<comment type="caution">
    <text evidence="12">The sequence shown here is derived from an EMBL/GenBank/DDBJ whole genome shotgun (WGS) entry which is preliminary data.</text>
</comment>
<protein>
    <recommendedName>
        <fullName evidence="11">Potassium-transporting ATPase KdpC subunit</fullName>
    </recommendedName>
    <alternativeName>
        <fullName evidence="11">ATP phosphohydrolase [potassium-transporting] C chain</fullName>
    </alternativeName>
    <alternativeName>
        <fullName evidence="11">Potassium-binding and translocating subunit C</fullName>
    </alternativeName>
    <alternativeName>
        <fullName evidence="11">Potassium-translocating ATPase C chain</fullName>
    </alternativeName>
</protein>
<keyword evidence="6 11" id="KW-0067">ATP-binding</keyword>
<keyword evidence="9 11" id="KW-0406">Ion transport</keyword>
<evidence type="ECO:0000256" key="10">
    <source>
        <dbReference type="ARBA" id="ARBA00023136"/>
    </source>
</evidence>
<comment type="similarity">
    <text evidence="11">Belongs to the KdpC family.</text>
</comment>
<dbReference type="GO" id="GO:0008556">
    <property type="term" value="F:P-type potassium transmembrane transporter activity"/>
    <property type="evidence" value="ECO:0007669"/>
    <property type="project" value="InterPro"/>
</dbReference>
<keyword evidence="7 11" id="KW-0630">Potassium</keyword>
<evidence type="ECO:0000313" key="13">
    <source>
        <dbReference type="Proteomes" id="UP000216429"/>
    </source>
</evidence>
<comment type="subcellular location">
    <subcellularLocation>
        <location evidence="11">Cell membrane</location>
        <topology evidence="11">Single-pass membrane protein</topology>
    </subcellularLocation>
</comment>
<evidence type="ECO:0000313" key="12">
    <source>
        <dbReference type="EMBL" id="OZI71205.1"/>
    </source>
</evidence>
<evidence type="ECO:0000256" key="11">
    <source>
        <dbReference type="HAMAP-Rule" id="MF_00276"/>
    </source>
</evidence>
<sequence length="208" mass="21715">MPTAYAPSPASRPTRPGALLRPSLGLAAIVLLLFGLSYSLVATGIGRALFPHAAQGSLLERAGQVIGSALVAQPFAADGYFQPRPSAANYDLMALAGSNQARGNPELRARLDQTRAAIAAREGITLAAVPGDLLTQSGSGIDPHISPQSARIQIARIARARMLPAPRIAALVAQHTEGPQWGWFGQPRINVLQLNLALDALSATNGLH</sequence>
<feature type="transmembrane region" description="Helical" evidence="11">
    <location>
        <begin position="20"/>
        <end position="41"/>
    </location>
</feature>
<organism evidence="12 13">
    <name type="scientific">Bordetella genomosp. 12</name>
    <dbReference type="NCBI Taxonomy" id="463035"/>
    <lineage>
        <taxon>Bacteria</taxon>
        <taxon>Pseudomonadati</taxon>
        <taxon>Pseudomonadota</taxon>
        <taxon>Betaproteobacteria</taxon>
        <taxon>Burkholderiales</taxon>
        <taxon>Alcaligenaceae</taxon>
        <taxon>Bordetella</taxon>
    </lineage>
</organism>
<name>A0A261VB36_9BORD</name>
<dbReference type="HAMAP" id="MF_00276">
    <property type="entry name" value="KdpC"/>
    <property type="match status" value="1"/>
</dbReference>
<evidence type="ECO:0000256" key="1">
    <source>
        <dbReference type="ARBA" id="ARBA00022448"/>
    </source>
</evidence>
<dbReference type="RefSeq" id="WP_094814655.1">
    <property type="nucleotide sequence ID" value="NZ_NEVU01000003.1"/>
</dbReference>
<evidence type="ECO:0000256" key="4">
    <source>
        <dbReference type="ARBA" id="ARBA00022692"/>
    </source>
</evidence>
<keyword evidence="5 11" id="KW-0547">Nucleotide-binding</keyword>
<keyword evidence="1 11" id="KW-0813">Transport</keyword>
<comment type="subunit">
    <text evidence="11">The system is composed of three essential subunits: KdpA, KdpB and KdpC.</text>
</comment>
<dbReference type="Pfam" id="PF02669">
    <property type="entry name" value="KdpC"/>
    <property type="match status" value="1"/>
</dbReference>
<dbReference type="InterPro" id="IPR003820">
    <property type="entry name" value="KdpC"/>
</dbReference>
<dbReference type="PANTHER" id="PTHR30042:SF2">
    <property type="entry name" value="POTASSIUM-TRANSPORTING ATPASE KDPC SUBUNIT"/>
    <property type="match status" value="1"/>
</dbReference>
<evidence type="ECO:0000256" key="6">
    <source>
        <dbReference type="ARBA" id="ARBA00022840"/>
    </source>
</evidence>
<comment type="function">
    <text evidence="11">Part of the high-affinity ATP-driven potassium transport (or Kdp) system, which catalyzes the hydrolysis of ATP coupled with the electrogenic transport of potassium into the cytoplasm. This subunit acts as a catalytic chaperone that increases the ATP-binding affinity of the ATP-hydrolyzing subunit KdpB by the formation of a transient KdpB/KdpC/ATP ternary complex.</text>
</comment>
<dbReference type="GO" id="GO:0005886">
    <property type="term" value="C:plasma membrane"/>
    <property type="evidence" value="ECO:0007669"/>
    <property type="project" value="UniProtKB-SubCell"/>
</dbReference>
<dbReference type="EMBL" id="NEVU01000003">
    <property type="protein sequence ID" value="OZI71205.1"/>
    <property type="molecule type" value="Genomic_DNA"/>
</dbReference>
<gene>
    <name evidence="11" type="primary">kdpC</name>
    <name evidence="12" type="ORF">CAL22_15210</name>
</gene>
<dbReference type="Proteomes" id="UP000216429">
    <property type="component" value="Unassembled WGS sequence"/>
</dbReference>
<keyword evidence="3 11" id="KW-0633">Potassium transport</keyword>
<dbReference type="OrthoDB" id="9788285at2"/>
<proteinExistence type="inferred from homology"/>
<dbReference type="AlphaFoldDB" id="A0A261VB36"/>
<evidence type="ECO:0000256" key="9">
    <source>
        <dbReference type="ARBA" id="ARBA00023065"/>
    </source>
</evidence>
<dbReference type="NCBIfam" id="TIGR00681">
    <property type="entry name" value="kdpC"/>
    <property type="match status" value="1"/>
</dbReference>
<reference evidence="13" key="1">
    <citation type="submission" date="2017-05" db="EMBL/GenBank/DDBJ databases">
        <title>Complete and WGS of Bordetella genogroups.</title>
        <authorList>
            <person name="Spilker T."/>
            <person name="Lipuma J."/>
        </authorList>
    </citation>
    <scope>NUCLEOTIDE SEQUENCE [LARGE SCALE GENOMIC DNA]</scope>
    <source>
        <strain evidence="13">AU6712</strain>
    </source>
</reference>
<evidence type="ECO:0000256" key="7">
    <source>
        <dbReference type="ARBA" id="ARBA00022958"/>
    </source>
</evidence>
<keyword evidence="2 11" id="KW-1003">Cell membrane</keyword>
<dbReference type="NCBIfam" id="NF001454">
    <property type="entry name" value="PRK00315.1"/>
    <property type="match status" value="1"/>
</dbReference>
<keyword evidence="13" id="KW-1185">Reference proteome</keyword>